<sequence>MSKDSDTALFLKSMEDHDLIERVRVTIQNAHVFKLPPRQTVSVGWRGADWKDKVWQGTVKVVERGDMTAVLLVDRTKGSIFAVCPVREGSIDRCVDSSRYFVLRIENATGRHMFIGVAFNERNDAFDFNTALEDSRREKEAELMPVKPFSGPTKDYSIKEGEKIRVNIPKLAGGSGNDDDSDFPLAFSNTASLSPTSAAKKNGRKSSGGSKKGLLLAPSAKDTPRRAR</sequence>
<dbReference type="Pfam" id="PF07933">
    <property type="entry name" value="DUF1681"/>
    <property type="match status" value="1"/>
</dbReference>
<name>A0A6V2CJW3_9STRA</name>
<dbReference type="Gene3D" id="2.30.29.30">
    <property type="entry name" value="Pleckstrin-homology domain (PH domain)/Phosphotyrosine-binding domain (PTB)"/>
    <property type="match status" value="1"/>
</dbReference>
<dbReference type="EMBL" id="HBNS01010103">
    <property type="protein sequence ID" value="CAE4594324.1"/>
    <property type="molecule type" value="Transcribed_RNA"/>
</dbReference>
<dbReference type="SUPFAM" id="SSF50729">
    <property type="entry name" value="PH domain-like"/>
    <property type="match status" value="1"/>
</dbReference>
<feature type="domain" description="NECAP PHear" evidence="2">
    <location>
        <begin position="20"/>
        <end position="168"/>
    </location>
</feature>
<evidence type="ECO:0000313" key="3">
    <source>
        <dbReference type="EMBL" id="CAE4594321.1"/>
    </source>
</evidence>
<dbReference type="PANTHER" id="PTHR12847:SF9">
    <property type="entry name" value="NECAP-LIKE PROTEIN CG9132"/>
    <property type="match status" value="1"/>
</dbReference>
<dbReference type="EMBL" id="HBNS01010101">
    <property type="protein sequence ID" value="CAE4594321.1"/>
    <property type="molecule type" value="Transcribed_RNA"/>
</dbReference>
<proteinExistence type="predicted"/>
<evidence type="ECO:0000313" key="4">
    <source>
        <dbReference type="EMBL" id="CAE4594324.1"/>
    </source>
</evidence>
<dbReference type="InterPro" id="IPR011993">
    <property type="entry name" value="PH-like_dom_sf"/>
</dbReference>
<protein>
    <recommendedName>
        <fullName evidence="2">NECAP PHear domain-containing protein</fullName>
    </recommendedName>
</protein>
<gene>
    <name evidence="3" type="ORF">DBRI00130_LOCUS8149</name>
    <name evidence="4" type="ORF">DBRI00130_LOCUS8151</name>
</gene>
<dbReference type="PANTHER" id="PTHR12847">
    <property type="entry name" value="ATP-BINDING CASSETTE ABC TRANSPORTER-RELATED"/>
    <property type="match status" value="1"/>
</dbReference>
<organism evidence="3">
    <name type="scientific">Ditylum brightwellii</name>
    <dbReference type="NCBI Taxonomy" id="49249"/>
    <lineage>
        <taxon>Eukaryota</taxon>
        <taxon>Sar</taxon>
        <taxon>Stramenopiles</taxon>
        <taxon>Ochrophyta</taxon>
        <taxon>Bacillariophyta</taxon>
        <taxon>Mediophyceae</taxon>
        <taxon>Lithodesmiophycidae</taxon>
        <taxon>Lithodesmiales</taxon>
        <taxon>Lithodesmiaceae</taxon>
        <taxon>Ditylum</taxon>
    </lineage>
</organism>
<dbReference type="InterPro" id="IPR012466">
    <property type="entry name" value="NECAP_PHear"/>
</dbReference>
<feature type="compositionally biased region" description="Low complexity" evidence="1">
    <location>
        <begin position="205"/>
        <end position="216"/>
    </location>
</feature>
<dbReference type="AlphaFoldDB" id="A0A6V2CJW3"/>
<dbReference type="GO" id="GO:0006897">
    <property type="term" value="P:endocytosis"/>
    <property type="evidence" value="ECO:0007669"/>
    <property type="project" value="InterPro"/>
</dbReference>
<feature type="compositionally biased region" description="Polar residues" evidence="1">
    <location>
        <begin position="187"/>
        <end position="199"/>
    </location>
</feature>
<dbReference type="GO" id="GO:0030125">
    <property type="term" value="C:clathrin vesicle coat"/>
    <property type="evidence" value="ECO:0007669"/>
    <property type="project" value="TreeGrafter"/>
</dbReference>
<evidence type="ECO:0000256" key="1">
    <source>
        <dbReference type="SAM" id="MobiDB-lite"/>
    </source>
</evidence>
<accession>A0A6V2CJW3</accession>
<dbReference type="CDD" id="cd13228">
    <property type="entry name" value="PHear_NECAP"/>
    <property type="match status" value="1"/>
</dbReference>
<evidence type="ECO:0000259" key="2">
    <source>
        <dbReference type="Pfam" id="PF07933"/>
    </source>
</evidence>
<reference evidence="3" key="1">
    <citation type="submission" date="2021-01" db="EMBL/GenBank/DDBJ databases">
        <authorList>
            <person name="Corre E."/>
            <person name="Pelletier E."/>
            <person name="Niang G."/>
            <person name="Scheremetjew M."/>
            <person name="Finn R."/>
            <person name="Kale V."/>
            <person name="Holt S."/>
            <person name="Cochrane G."/>
            <person name="Meng A."/>
            <person name="Brown T."/>
            <person name="Cohen L."/>
        </authorList>
    </citation>
    <scope>NUCLEOTIDE SEQUENCE</scope>
    <source>
        <strain evidence="3">GSO104</strain>
    </source>
</reference>
<feature type="region of interest" description="Disordered" evidence="1">
    <location>
        <begin position="169"/>
        <end position="228"/>
    </location>
</feature>